<keyword evidence="3" id="KW-1003">Cell membrane</keyword>
<dbReference type="InterPro" id="IPR007387">
    <property type="entry name" value="TRAP_DctQ"/>
</dbReference>
<gene>
    <name evidence="12" type="ORF">IAB98_03070</name>
</gene>
<evidence type="ECO:0000256" key="1">
    <source>
        <dbReference type="ARBA" id="ARBA00004429"/>
    </source>
</evidence>
<keyword evidence="7 10" id="KW-0472">Membrane</keyword>
<evidence type="ECO:0000256" key="2">
    <source>
        <dbReference type="ARBA" id="ARBA00022448"/>
    </source>
</evidence>
<keyword evidence="6 10" id="KW-1133">Transmembrane helix</keyword>
<dbReference type="Proteomes" id="UP000886841">
    <property type="component" value="Unassembled WGS sequence"/>
</dbReference>
<evidence type="ECO:0000256" key="7">
    <source>
        <dbReference type="ARBA" id="ARBA00023136"/>
    </source>
</evidence>
<dbReference type="EMBL" id="DVHU01000025">
    <property type="protein sequence ID" value="HIR92388.1"/>
    <property type="molecule type" value="Genomic_DNA"/>
</dbReference>
<dbReference type="GO" id="GO:0022857">
    <property type="term" value="F:transmembrane transporter activity"/>
    <property type="evidence" value="ECO:0007669"/>
    <property type="project" value="TreeGrafter"/>
</dbReference>
<proteinExistence type="inferred from homology"/>
<keyword evidence="5 10" id="KW-0812">Transmembrane</keyword>
<dbReference type="AlphaFoldDB" id="A0A9D1EHY9"/>
<evidence type="ECO:0000256" key="9">
    <source>
        <dbReference type="SAM" id="MobiDB-lite"/>
    </source>
</evidence>
<evidence type="ECO:0000256" key="4">
    <source>
        <dbReference type="ARBA" id="ARBA00022519"/>
    </source>
</evidence>
<evidence type="ECO:0000259" key="11">
    <source>
        <dbReference type="Pfam" id="PF04290"/>
    </source>
</evidence>
<organism evidence="12 13">
    <name type="scientific">Candidatus Egerieimonas intestinavium</name>
    <dbReference type="NCBI Taxonomy" id="2840777"/>
    <lineage>
        <taxon>Bacteria</taxon>
        <taxon>Bacillati</taxon>
        <taxon>Bacillota</taxon>
        <taxon>Clostridia</taxon>
        <taxon>Lachnospirales</taxon>
        <taxon>Lachnospiraceae</taxon>
        <taxon>Lachnospiraceae incertae sedis</taxon>
        <taxon>Candidatus Egerieimonas</taxon>
    </lineage>
</organism>
<dbReference type="PANTHER" id="PTHR35011:SF2">
    <property type="entry name" value="2,3-DIKETO-L-GULONATE TRAP TRANSPORTER SMALL PERMEASE PROTEIN YIAM"/>
    <property type="match status" value="1"/>
</dbReference>
<evidence type="ECO:0000256" key="3">
    <source>
        <dbReference type="ARBA" id="ARBA00022475"/>
    </source>
</evidence>
<keyword evidence="2" id="KW-0813">Transport</keyword>
<evidence type="ECO:0000256" key="8">
    <source>
        <dbReference type="ARBA" id="ARBA00038436"/>
    </source>
</evidence>
<feature type="domain" description="Tripartite ATP-independent periplasmic transporters DctQ component" evidence="11">
    <location>
        <begin position="19"/>
        <end position="149"/>
    </location>
</feature>
<dbReference type="Pfam" id="PF04290">
    <property type="entry name" value="DctQ"/>
    <property type="match status" value="1"/>
</dbReference>
<dbReference type="PANTHER" id="PTHR35011">
    <property type="entry name" value="2,3-DIKETO-L-GULONATE TRAP TRANSPORTER SMALL PERMEASE PROTEIN YIAM"/>
    <property type="match status" value="1"/>
</dbReference>
<evidence type="ECO:0000313" key="13">
    <source>
        <dbReference type="Proteomes" id="UP000886841"/>
    </source>
</evidence>
<accession>A0A9D1EHY9</accession>
<feature type="transmembrane region" description="Helical" evidence="10">
    <location>
        <begin position="124"/>
        <end position="142"/>
    </location>
</feature>
<sequence length="175" mass="19576">MKVLGRIEEFITAVALAFMTILTFANVISRYVFHASFSFSEEITSYLFVLLSLMGTSIAAKNKAHLGLTILTDHVSAPVAKVLHIISYIIALIFSFAILYYGVLMVISQYQLGQRTAAMAWPEWIYGSFVPIGAFFITVRFAELLIKEIKSDPHHPEEVIDNANPENTVEEAKTK</sequence>
<feature type="region of interest" description="Disordered" evidence="9">
    <location>
        <begin position="156"/>
        <end position="175"/>
    </location>
</feature>
<feature type="transmembrane region" description="Helical" evidence="10">
    <location>
        <begin position="12"/>
        <end position="31"/>
    </location>
</feature>
<evidence type="ECO:0000313" key="12">
    <source>
        <dbReference type="EMBL" id="HIR92388.1"/>
    </source>
</evidence>
<feature type="transmembrane region" description="Helical" evidence="10">
    <location>
        <begin position="43"/>
        <end position="61"/>
    </location>
</feature>
<protein>
    <submittedName>
        <fullName evidence="12">TRAP transporter small permease</fullName>
    </submittedName>
</protein>
<comment type="subcellular location">
    <subcellularLocation>
        <location evidence="1">Cell inner membrane</location>
        <topology evidence="1">Multi-pass membrane protein</topology>
    </subcellularLocation>
</comment>
<reference evidence="12" key="2">
    <citation type="journal article" date="2021" name="PeerJ">
        <title>Extensive microbial diversity within the chicken gut microbiome revealed by metagenomics and culture.</title>
        <authorList>
            <person name="Gilroy R."/>
            <person name="Ravi A."/>
            <person name="Getino M."/>
            <person name="Pursley I."/>
            <person name="Horton D.L."/>
            <person name="Alikhan N.F."/>
            <person name="Baker D."/>
            <person name="Gharbi K."/>
            <person name="Hall N."/>
            <person name="Watson M."/>
            <person name="Adriaenssens E.M."/>
            <person name="Foster-Nyarko E."/>
            <person name="Jarju S."/>
            <person name="Secka A."/>
            <person name="Antonio M."/>
            <person name="Oren A."/>
            <person name="Chaudhuri R.R."/>
            <person name="La Ragione R."/>
            <person name="Hildebrand F."/>
            <person name="Pallen M.J."/>
        </authorList>
    </citation>
    <scope>NUCLEOTIDE SEQUENCE</scope>
    <source>
        <strain evidence="12">ChiSxjej1B13-7041</strain>
    </source>
</reference>
<dbReference type="GO" id="GO:0015740">
    <property type="term" value="P:C4-dicarboxylate transport"/>
    <property type="evidence" value="ECO:0007669"/>
    <property type="project" value="TreeGrafter"/>
</dbReference>
<reference evidence="12" key="1">
    <citation type="submission" date="2020-10" db="EMBL/GenBank/DDBJ databases">
        <authorList>
            <person name="Gilroy R."/>
        </authorList>
    </citation>
    <scope>NUCLEOTIDE SEQUENCE</scope>
    <source>
        <strain evidence="12">ChiSxjej1B13-7041</strain>
    </source>
</reference>
<name>A0A9D1EHY9_9FIRM</name>
<dbReference type="InterPro" id="IPR055348">
    <property type="entry name" value="DctQ"/>
</dbReference>
<evidence type="ECO:0000256" key="6">
    <source>
        <dbReference type="ARBA" id="ARBA00022989"/>
    </source>
</evidence>
<evidence type="ECO:0000256" key="5">
    <source>
        <dbReference type="ARBA" id="ARBA00022692"/>
    </source>
</evidence>
<dbReference type="GO" id="GO:0005886">
    <property type="term" value="C:plasma membrane"/>
    <property type="evidence" value="ECO:0007669"/>
    <property type="project" value="UniProtKB-SubCell"/>
</dbReference>
<evidence type="ECO:0000256" key="10">
    <source>
        <dbReference type="SAM" id="Phobius"/>
    </source>
</evidence>
<comment type="similarity">
    <text evidence="8">Belongs to the TRAP transporter small permease family.</text>
</comment>
<keyword evidence="4" id="KW-0997">Cell inner membrane</keyword>
<comment type="caution">
    <text evidence="12">The sequence shown here is derived from an EMBL/GenBank/DDBJ whole genome shotgun (WGS) entry which is preliminary data.</text>
</comment>
<feature type="transmembrane region" description="Helical" evidence="10">
    <location>
        <begin position="82"/>
        <end position="104"/>
    </location>
</feature>